<gene>
    <name evidence="1" type="ORF">RB653_008368</name>
</gene>
<evidence type="ECO:0000313" key="2">
    <source>
        <dbReference type="Proteomes" id="UP001344447"/>
    </source>
</evidence>
<proteinExistence type="predicted"/>
<sequence>MPLPLVTRKSLRDNEEKLKENVEKIQQALGVEWTFEFDFDTILAKCTDDYVKNDLGGLFYKDIAGYIAECIERCSKDEMSKEALIEANTAQKIVLIPNDDKKFTQYWKYEFVNGELRVYFKPNISNVSDLGYFKLETVIPSPGVYSLPARINLKENQEKFTESLEKVKEATKFEWTLDESSIETVYPSIDKSYQDRIGEIFAEILEYACQNIVRRCSDEMVCEAVQEACPSGKIVFKVDTKQSEYWKWKFVDGELHISFKSICNTSDNCYYDFEKLL</sequence>
<keyword evidence="2" id="KW-1185">Reference proteome</keyword>
<evidence type="ECO:0000313" key="1">
    <source>
        <dbReference type="EMBL" id="KAK5578695.1"/>
    </source>
</evidence>
<name>A0AAN7U080_9MYCE</name>
<comment type="caution">
    <text evidence="1">The sequence shown here is derived from an EMBL/GenBank/DDBJ whole genome shotgun (WGS) entry which is preliminary data.</text>
</comment>
<dbReference type="AlphaFoldDB" id="A0AAN7U080"/>
<reference evidence="1 2" key="1">
    <citation type="submission" date="2023-11" db="EMBL/GenBank/DDBJ databases">
        <title>Dfirmibasis_genome.</title>
        <authorList>
            <person name="Edelbroek B."/>
            <person name="Kjellin J."/>
            <person name="Jerlstrom-Hultqvist J."/>
            <person name="Soderbom F."/>
        </authorList>
    </citation>
    <scope>NUCLEOTIDE SEQUENCE [LARGE SCALE GENOMIC DNA]</scope>
    <source>
        <strain evidence="1 2">TNS-C-14</strain>
    </source>
</reference>
<accession>A0AAN7U080</accession>
<organism evidence="1 2">
    <name type="scientific">Dictyostelium firmibasis</name>
    <dbReference type="NCBI Taxonomy" id="79012"/>
    <lineage>
        <taxon>Eukaryota</taxon>
        <taxon>Amoebozoa</taxon>
        <taxon>Evosea</taxon>
        <taxon>Eumycetozoa</taxon>
        <taxon>Dictyostelia</taxon>
        <taxon>Dictyosteliales</taxon>
        <taxon>Dictyosteliaceae</taxon>
        <taxon>Dictyostelium</taxon>
    </lineage>
</organism>
<dbReference type="Proteomes" id="UP001344447">
    <property type="component" value="Unassembled WGS sequence"/>
</dbReference>
<protein>
    <submittedName>
        <fullName evidence="1">Uncharacterized protein</fullName>
    </submittedName>
</protein>
<dbReference type="EMBL" id="JAVFKY010000003">
    <property type="protein sequence ID" value="KAK5578695.1"/>
    <property type="molecule type" value="Genomic_DNA"/>
</dbReference>